<gene>
    <name evidence="9" type="ORF">F1188_08795</name>
</gene>
<evidence type="ECO:0000313" key="9">
    <source>
        <dbReference type="EMBL" id="KAA5605714.1"/>
    </source>
</evidence>
<dbReference type="InterPro" id="IPR038665">
    <property type="entry name" value="Voltage-dep_anion_channel_sf"/>
</dbReference>
<dbReference type="GO" id="GO:0005886">
    <property type="term" value="C:plasma membrane"/>
    <property type="evidence" value="ECO:0007669"/>
    <property type="project" value="UniProtKB-SubCell"/>
</dbReference>
<evidence type="ECO:0000256" key="4">
    <source>
        <dbReference type="ARBA" id="ARBA00022475"/>
    </source>
</evidence>
<feature type="transmembrane region" description="Helical" evidence="8">
    <location>
        <begin position="262"/>
        <end position="286"/>
    </location>
</feature>
<keyword evidence="7 8" id="KW-0472">Membrane</keyword>
<dbReference type="InterPro" id="IPR004695">
    <property type="entry name" value="SLAC1/Mae1/Ssu1/TehA"/>
</dbReference>
<feature type="transmembrane region" description="Helical" evidence="8">
    <location>
        <begin position="12"/>
        <end position="34"/>
    </location>
</feature>
<dbReference type="OrthoDB" id="958273at2"/>
<evidence type="ECO:0000256" key="7">
    <source>
        <dbReference type="ARBA" id="ARBA00023136"/>
    </source>
</evidence>
<comment type="caution">
    <text evidence="9">The sequence shown here is derived from an EMBL/GenBank/DDBJ whole genome shotgun (WGS) entry which is preliminary data.</text>
</comment>
<dbReference type="AlphaFoldDB" id="A0A5M6IBP4"/>
<dbReference type="Gene3D" id="1.50.10.150">
    <property type="entry name" value="Voltage-dependent anion channel"/>
    <property type="match status" value="1"/>
</dbReference>
<feature type="transmembrane region" description="Helical" evidence="8">
    <location>
        <begin position="298"/>
        <end position="319"/>
    </location>
</feature>
<feature type="transmembrane region" description="Helical" evidence="8">
    <location>
        <begin position="82"/>
        <end position="102"/>
    </location>
</feature>
<evidence type="ECO:0000256" key="3">
    <source>
        <dbReference type="ARBA" id="ARBA00022448"/>
    </source>
</evidence>
<comment type="subcellular location">
    <subcellularLocation>
        <location evidence="1">Cell membrane</location>
        <topology evidence="1">Multi-pass membrane protein</topology>
    </subcellularLocation>
</comment>
<evidence type="ECO:0000256" key="2">
    <source>
        <dbReference type="ARBA" id="ARBA00008566"/>
    </source>
</evidence>
<dbReference type="InterPro" id="IPR051629">
    <property type="entry name" value="Sulfite_efflux_TDT"/>
</dbReference>
<reference evidence="9 10" key="1">
    <citation type="submission" date="2019-09" db="EMBL/GenBank/DDBJ databases">
        <title>Genome sequence of Roseospira marina, one of the more divergent members of the non-sulfur purple photosynthetic bacterial family, the Rhodospirillaceae.</title>
        <authorList>
            <person name="Meyer T."/>
            <person name="Kyndt J."/>
        </authorList>
    </citation>
    <scope>NUCLEOTIDE SEQUENCE [LARGE SCALE GENOMIC DNA]</scope>
    <source>
        <strain evidence="9 10">DSM 15113</strain>
    </source>
</reference>
<evidence type="ECO:0000256" key="5">
    <source>
        <dbReference type="ARBA" id="ARBA00022692"/>
    </source>
</evidence>
<keyword evidence="5 8" id="KW-0812">Transmembrane</keyword>
<feature type="transmembrane region" description="Helical" evidence="8">
    <location>
        <begin position="122"/>
        <end position="142"/>
    </location>
</feature>
<feature type="transmembrane region" description="Helical" evidence="8">
    <location>
        <begin position="325"/>
        <end position="346"/>
    </location>
</feature>
<keyword evidence="6 8" id="KW-1133">Transmembrane helix</keyword>
<sequence length="394" mass="41984">MPTVSLRTVVRTFTPNWFTVTMGTGVLALCLAQVPLNSPLLHAIAVTLWLLNIGLFTVITALYAAHWLLFPAEARRVFDHPVMSMFFGAIPMGLTTIVNGTLAFGPEVLGDPATAVRIATGLWWINAALALLCGLVIPYFMFTRQDHRFDRMTAVWLLPIVASEVAAASAGLLVPHLPPDQAYTVLLLGYVLWACSVPLALSLLVLLFLRLVLHSLPEREMGVTGWLALGPIGTGALGLLVLGDDAPAVFAAQGLAGVGAVAYGLGIIGGVVLWGYGLWWLALAAVKTLRYAREGLPFNLGWWGFTFPLGVYTLATLALGRMTHLPLFTLCGGLLVVCLALFWMLVASNTAASLWRGRLFPAPAPVPEAAPLPLSSASPLSNSLCDAARPPVGF</sequence>
<comment type="similarity">
    <text evidence="2">Belongs to the tellurite-resistance/dicarboxylate transporter (TDT) family.</text>
</comment>
<evidence type="ECO:0000256" key="1">
    <source>
        <dbReference type="ARBA" id="ARBA00004651"/>
    </source>
</evidence>
<feature type="transmembrane region" description="Helical" evidence="8">
    <location>
        <begin position="40"/>
        <end position="70"/>
    </location>
</feature>
<feature type="transmembrane region" description="Helical" evidence="8">
    <location>
        <begin position="221"/>
        <end position="242"/>
    </location>
</feature>
<evidence type="ECO:0000313" key="10">
    <source>
        <dbReference type="Proteomes" id="UP000324065"/>
    </source>
</evidence>
<feature type="transmembrane region" description="Helical" evidence="8">
    <location>
        <begin position="186"/>
        <end position="209"/>
    </location>
</feature>
<evidence type="ECO:0000256" key="8">
    <source>
        <dbReference type="SAM" id="Phobius"/>
    </source>
</evidence>
<proteinExistence type="inferred from homology"/>
<dbReference type="Proteomes" id="UP000324065">
    <property type="component" value="Unassembled WGS sequence"/>
</dbReference>
<dbReference type="CDD" id="cd09318">
    <property type="entry name" value="TDT_SSU1"/>
    <property type="match status" value="1"/>
</dbReference>
<feature type="transmembrane region" description="Helical" evidence="8">
    <location>
        <begin position="154"/>
        <end position="174"/>
    </location>
</feature>
<dbReference type="RefSeq" id="WP_150062044.1">
    <property type="nucleotide sequence ID" value="NZ_JACHII010000004.1"/>
</dbReference>
<keyword evidence="4" id="KW-1003">Cell membrane</keyword>
<dbReference type="PANTHER" id="PTHR31686:SF1">
    <property type="entry name" value="SULFITE EFFLUX PUMP SSU1"/>
    <property type="match status" value="1"/>
</dbReference>
<protein>
    <submittedName>
        <fullName evidence="9">C4-dicarboxylate ABC transporter</fullName>
    </submittedName>
</protein>
<name>A0A5M6IBP4_9PROT</name>
<dbReference type="GO" id="GO:0000319">
    <property type="term" value="F:sulfite transmembrane transporter activity"/>
    <property type="evidence" value="ECO:0007669"/>
    <property type="project" value="TreeGrafter"/>
</dbReference>
<keyword evidence="10" id="KW-1185">Reference proteome</keyword>
<dbReference type="EMBL" id="VWPJ01000007">
    <property type="protein sequence ID" value="KAA5605714.1"/>
    <property type="molecule type" value="Genomic_DNA"/>
</dbReference>
<dbReference type="Pfam" id="PF03595">
    <property type="entry name" value="SLAC1"/>
    <property type="match status" value="1"/>
</dbReference>
<accession>A0A5M6IBP4</accession>
<evidence type="ECO:0000256" key="6">
    <source>
        <dbReference type="ARBA" id="ARBA00022989"/>
    </source>
</evidence>
<keyword evidence="3" id="KW-0813">Transport</keyword>
<organism evidence="9 10">
    <name type="scientific">Roseospira marina</name>
    <dbReference type="NCBI Taxonomy" id="140057"/>
    <lineage>
        <taxon>Bacteria</taxon>
        <taxon>Pseudomonadati</taxon>
        <taxon>Pseudomonadota</taxon>
        <taxon>Alphaproteobacteria</taxon>
        <taxon>Rhodospirillales</taxon>
        <taxon>Rhodospirillaceae</taxon>
        <taxon>Roseospira</taxon>
    </lineage>
</organism>
<dbReference type="PANTHER" id="PTHR31686">
    <property type="match status" value="1"/>
</dbReference>